<gene>
    <name evidence="1" type="ORF">CANTADRAFT_31193</name>
</gene>
<keyword evidence="2" id="KW-1185">Reference proteome</keyword>
<dbReference type="GO" id="GO:0000372">
    <property type="term" value="P:Group I intron splicing"/>
    <property type="evidence" value="ECO:0007669"/>
    <property type="project" value="InterPro"/>
</dbReference>
<organism evidence="1 2">
    <name type="scientific">Suhomyces tanzawaensis NRRL Y-17324</name>
    <dbReference type="NCBI Taxonomy" id="984487"/>
    <lineage>
        <taxon>Eukaryota</taxon>
        <taxon>Fungi</taxon>
        <taxon>Dikarya</taxon>
        <taxon>Ascomycota</taxon>
        <taxon>Saccharomycotina</taxon>
        <taxon>Pichiomycetes</taxon>
        <taxon>Debaryomycetaceae</taxon>
        <taxon>Suhomyces</taxon>
    </lineage>
</organism>
<dbReference type="InterPro" id="IPR025694">
    <property type="entry name" value="MNE1"/>
</dbReference>
<feature type="non-terminal residue" evidence="1">
    <location>
        <position position="1"/>
    </location>
</feature>
<name>A0A1E4SG25_9ASCO</name>
<dbReference type="RefSeq" id="XP_020063583.1">
    <property type="nucleotide sequence ID" value="XM_020208383.2"/>
</dbReference>
<evidence type="ECO:0000313" key="2">
    <source>
        <dbReference type="Proteomes" id="UP000094285"/>
    </source>
</evidence>
<feature type="non-terminal residue" evidence="1">
    <location>
        <position position="629"/>
    </location>
</feature>
<reference evidence="2" key="1">
    <citation type="submission" date="2016-05" db="EMBL/GenBank/DDBJ databases">
        <title>Comparative genomics of biotechnologically important yeasts.</title>
        <authorList>
            <consortium name="DOE Joint Genome Institute"/>
            <person name="Riley R."/>
            <person name="Haridas S."/>
            <person name="Wolfe K.H."/>
            <person name="Lopes M.R."/>
            <person name="Hittinger C.T."/>
            <person name="Goker M."/>
            <person name="Salamov A."/>
            <person name="Wisecaver J."/>
            <person name="Long T.M."/>
            <person name="Aerts A.L."/>
            <person name="Barry K."/>
            <person name="Choi C."/>
            <person name="Clum A."/>
            <person name="Coughlan A.Y."/>
            <person name="Deshpande S."/>
            <person name="Douglass A.P."/>
            <person name="Hanson S.J."/>
            <person name="Klenk H.-P."/>
            <person name="Labutti K."/>
            <person name="Lapidus A."/>
            <person name="Lindquist E."/>
            <person name="Lipzen A."/>
            <person name="Meier-Kolthoff J.P."/>
            <person name="Ohm R.A."/>
            <person name="Otillar R.P."/>
            <person name="Pangilinan J."/>
            <person name="Peng Y."/>
            <person name="Rokas A."/>
            <person name="Rosa C.A."/>
            <person name="Scheuner C."/>
            <person name="Sibirny A.A."/>
            <person name="Slot J.C."/>
            <person name="Stielow J.B."/>
            <person name="Sun H."/>
            <person name="Kurtzman C.P."/>
            <person name="Blackwell M."/>
            <person name="Grigoriev I.V."/>
            <person name="Jeffries T.W."/>
        </authorList>
    </citation>
    <scope>NUCLEOTIDE SEQUENCE [LARGE SCALE GENOMIC DNA]</scope>
    <source>
        <strain evidence="2">NRRL Y-17324</strain>
    </source>
</reference>
<dbReference type="GO" id="GO:1990904">
    <property type="term" value="C:ribonucleoprotein complex"/>
    <property type="evidence" value="ECO:0007669"/>
    <property type="project" value="InterPro"/>
</dbReference>
<dbReference type="Proteomes" id="UP000094285">
    <property type="component" value="Unassembled WGS sequence"/>
</dbReference>
<dbReference type="Pfam" id="PF13762">
    <property type="entry name" value="MNE1"/>
    <property type="match status" value="1"/>
</dbReference>
<dbReference type="AlphaFoldDB" id="A0A1E4SG25"/>
<accession>A0A1E4SG25</accession>
<dbReference type="GeneID" id="30982520"/>
<sequence length="629" mass="72661">VWSFYTQVKQYKLSLPNSSFILLMKIISTCHSPQALKMAISVYYDALNNYKQGSRLVVPLSQSEKTKLSILLLSSYDDSTDYNQILPLNMLWETYISQLPDESKNIEVLYHRAYLSILLGSHQLESAIEYFDLVVKHFTFPKLQLLSELPMAKFINNLCSTSDCSNLNSVIQTIITYGSGQILTTSMWIKILDVGLKENDYQLVKTIYDNYIMKGFADSAVTTEQAIFEDFSSKNQIFNTLNDKIIFQILHTLSTNGDVNLTLTLIETHFLHKSAKGEKALTKELCIKIIESYCYHIESQREWSDISSKTIKDQSIKKLLDVLNGFMIKFVRDNNEVLSYKDITSAMSIKFWNYYAYDENIQKEQTKRSIISESIIHSEENEWQTMVLPRKLSNKNLHSSSFGNMLANMDILREFVLDHIEYLSLDSNFQPKTITLFINCLLNHINLHQNFTATTQVLLQLKNKNTNFINEWLDGDLINIILNTLAISSASKKSSRILFDYLKHNSIPITPDQYRYLLSANLKGYIHDGLHMVLYGYLHDYNGVVTSEIKHLLRDIPTKDIHGHEGTLKLIEFCNLSPQTIIKEVDQFYGNNNLHKEFVTEEPIGNWSKKYYQDFDIRDAGYIKGIFSL</sequence>
<evidence type="ECO:0000313" key="1">
    <source>
        <dbReference type="EMBL" id="ODV78461.1"/>
    </source>
</evidence>
<dbReference type="OrthoDB" id="4083723at2759"/>
<proteinExistence type="predicted"/>
<dbReference type="EMBL" id="KV453913">
    <property type="protein sequence ID" value="ODV78461.1"/>
    <property type="molecule type" value="Genomic_DNA"/>
</dbReference>
<protein>
    <submittedName>
        <fullName evidence="1">Uncharacterized protein</fullName>
    </submittedName>
</protein>